<evidence type="ECO:0000313" key="3">
    <source>
        <dbReference type="EMBL" id="CAL1604886.1"/>
    </source>
</evidence>
<reference evidence="3 4" key="1">
    <citation type="submission" date="2024-04" db="EMBL/GenBank/DDBJ databases">
        <authorList>
            <person name="Waldvogel A.-M."/>
            <person name="Schoenle A."/>
        </authorList>
    </citation>
    <scope>NUCLEOTIDE SEQUENCE [LARGE SCALE GENOMIC DNA]</scope>
</reference>
<protein>
    <submittedName>
        <fullName evidence="3">Uncharacterized protein</fullName>
    </submittedName>
</protein>
<feature type="chain" id="PRO_5043472264" evidence="2">
    <location>
        <begin position="19"/>
        <end position="130"/>
    </location>
</feature>
<evidence type="ECO:0000313" key="4">
    <source>
        <dbReference type="Proteomes" id="UP001497482"/>
    </source>
</evidence>
<gene>
    <name evidence="3" type="ORF">KC01_LOCUS32322</name>
</gene>
<evidence type="ECO:0000256" key="1">
    <source>
        <dbReference type="SAM" id="MobiDB-lite"/>
    </source>
</evidence>
<dbReference type="EMBL" id="OZ035826">
    <property type="protein sequence ID" value="CAL1604886.1"/>
    <property type="molecule type" value="Genomic_DNA"/>
</dbReference>
<feature type="signal peptide" evidence="2">
    <location>
        <begin position="1"/>
        <end position="18"/>
    </location>
</feature>
<evidence type="ECO:0000256" key="2">
    <source>
        <dbReference type="SAM" id="SignalP"/>
    </source>
</evidence>
<sequence>MNSIFFLILFSAFLKYKTKNMFKSKTCLRCREAHGDSSDPTPSAHDDNRERRRRQNTGLLFRRRSYDMVCALRVTRPALHILFISTAASSSSSGVYRVPDSAAAGDRAGAAVGPAASYTRGMGQTVTRRD</sequence>
<feature type="region of interest" description="Disordered" evidence="1">
    <location>
        <begin position="32"/>
        <end position="57"/>
    </location>
</feature>
<accession>A0AAV2LUU9</accession>
<keyword evidence="2" id="KW-0732">Signal</keyword>
<keyword evidence="4" id="KW-1185">Reference proteome</keyword>
<organism evidence="3 4">
    <name type="scientific">Knipowitschia caucasica</name>
    <name type="common">Caucasian dwarf goby</name>
    <name type="synonym">Pomatoschistus caucasicus</name>
    <dbReference type="NCBI Taxonomy" id="637954"/>
    <lineage>
        <taxon>Eukaryota</taxon>
        <taxon>Metazoa</taxon>
        <taxon>Chordata</taxon>
        <taxon>Craniata</taxon>
        <taxon>Vertebrata</taxon>
        <taxon>Euteleostomi</taxon>
        <taxon>Actinopterygii</taxon>
        <taxon>Neopterygii</taxon>
        <taxon>Teleostei</taxon>
        <taxon>Neoteleostei</taxon>
        <taxon>Acanthomorphata</taxon>
        <taxon>Gobiaria</taxon>
        <taxon>Gobiiformes</taxon>
        <taxon>Gobioidei</taxon>
        <taxon>Gobiidae</taxon>
        <taxon>Gobiinae</taxon>
        <taxon>Knipowitschia</taxon>
    </lineage>
</organism>
<dbReference type="AlphaFoldDB" id="A0AAV2LUU9"/>
<name>A0AAV2LUU9_KNICA</name>
<proteinExistence type="predicted"/>
<dbReference type="Proteomes" id="UP001497482">
    <property type="component" value="Chromosome 4"/>
</dbReference>